<dbReference type="Proteomes" id="UP000664417">
    <property type="component" value="Unassembled WGS sequence"/>
</dbReference>
<evidence type="ECO:0000256" key="3">
    <source>
        <dbReference type="SAM" id="SignalP"/>
    </source>
</evidence>
<feature type="domain" description="SbsA Ig-like" evidence="4">
    <location>
        <begin position="809"/>
        <end position="909"/>
    </location>
</feature>
<keyword evidence="1 3" id="KW-0732">Signal</keyword>
<dbReference type="Gene3D" id="2.180.10.10">
    <property type="entry name" value="RHS repeat-associated core"/>
    <property type="match status" value="3"/>
</dbReference>
<organism evidence="5 6">
    <name type="scientific">Acanthopleuribacter pedis</name>
    <dbReference type="NCBI Taxonomy" id="442870"/>
    <lineage>
        <taxon>Bacteria</taxon>
        <taxon>Pseudomonadati</taxon>
        <taxon>Acidobacteriota</taxon>
        <taxon>Holophagae</taxon>
        <taxon>Acanthopleuribacterales</taxon>
        <taxon>Acanthopleuribacteraceae</taxon>
        <taxon>Acanthopleuribacter</taxon>
    </lineage>
</organism>
<keyword evidence="6" id="KW-1185">Reference proteome</keyword>
<comment type="caution">
    <text evidence="5">The sequence shown here is derived from an EMBL/GenBank/DDBJ whole genome shotgun (WGS) entry which is preliminary data.</text>
</comment>
<name>A0A8J7U6T0_9BACT</name>
<evidence type="ECO:0000313" key="5">
    <source>
        <dbReference type="EMBL" id="MBO1323102.1"/>
    </source>
</evidence>
<accession>A0A8J7U6T0</accession>
<feature type="signal peptide" evidence="3">
    <location>
        <begin position="1"/>
        <end position="20"/>
    </location>
</feature>
<feature type="non-terminal residue" evidence="5">
    <location>
        <position position="3847"/>
    </location>
</feature>
<evidence type="ECO:0000259" key="4">
    <source>
        <dbReference type="Pfam" id="PF13205"/>
    </source>
</evidence>
<dbReference type="RefSeq" id="WP_207863074.1">
    <property type="nucleotide sequence ID" value="NZ_JAFREP010000049.1"/>
</dbReference>
<protein>
    <submittedName>
        <fullName evidence="5">Ig-like domain-containing protein</fullName>
    </submittedName>
</protein>
<evidence type="ECO:0000256" key="1">
    <source>
        <dbReference type="ARBA" id="ARBA00022729"/>
    </source>
</evidence>
<dbReference type="InterPro" id="IPR032812">
    <property type="entry name" value="SbsA_Ig"/>
</dbReference>
<dbReference type="EMBL" id="JAFREP010000049">
    <property type="protein sequence ID" value="MBO1323102.1"/>
    <property type="molecule type" value="Genomic_DNA"/>
</dbReference>
<feature type="chain" id="PRO_5035244430" evidence="3">
    <location>
        <begin position="21"/>
        <end position="3847"/>
    </location>
</feature>
<sequence length="3847" mass="417963">MARSCFVWVLLSLAFLFAQTPPTVVLEPSPAFTRATEVTIAGTVTPADSALSLGALTVAVNPDGTFSQNLALRDGVNNFFLTARQPGQPPLQRTLVVVRDTEPPRLTLTQPARPLFVNSTPIILAGRVADNHDTQLTLARAGNPVPLVDGRFQETGISLEPGDNTFTYVVSDRAGNVAEEILTLSFHDQAPQPVITAPNHLAHGDSFNLQVTFAQPDHIKSYQVHLNQTELHQAENGAPFQSQQIAHGATTTWRIAVQAEDLWGNRARAEHLVQVAFPAFGYGTLLDDRDSRPLAGVALRVSTPLQSQDLVSGPDGDYQFTLTGSPVLLEISDARYVNARRRMDTPAGGGRRFSDWRLTPRGPPQSLSLPFQTDTLDLRLSGFAGTPRISPFSQQALPVPLALGWTPLAGFELAEVTGTGRIEAAFRRLPYAAPAGAVLYLFRGEPAGWRLAALLSGSQSVALDTGAGAFLLAAGQPGTRAPNIGDLLQRTGEYHLSHAQLSTLSIDPPAVSLLKTPQTEVTITAAPTAPSGAWARVHARERHQHVGGTVTLPEHSLDLLLYRNPFDAGAPMRGSLPVHTRRDIQSGQTRSAVVLFTGIVYPPPTGNFRFQNQITLENLTLQLPGDGTQPVNAFADAPTDLPLMNGADLAFGFQWHLGADTPPPRLRFDHPARGAMILLRRDSADRWLFVGALQHDGTAWHNNDGHCELHQNGFYALVSLDFAIGRFSGQTLLDNQPHPDVLLTTPSHPWRAWSDTDGAYHFFLPVWDQTQTVTAHQNVTGFHATRAFAGIDSAPQTGVAFNLGRTNLLLVAHTPEAGAVAVPPWRFIDLDFSQPLRWESADLAQHIRLTGPEGAIPLDFTRRFSTSSVRLRARQALNQATTYTVDLDPALQAESGDLLGNPVQFQFTTHARAEETQLDLDAWYLAQENNNLVLHAPADRFPSRSKLVVLNLDTAWSSSETLAAGPLARIIAGNPGHRISVSVTTPGGQTGTRVLDNVRLGDDRVLLGSLPFRVPVGDGLTLAVDQVVTGVGRELRWRNLDPAEETRLQGQLPASQANLGTAVTGFILESSDGGPVPQIKGRLLADLSAHAALLQNNPQQFLTLQGIIEGVRAPADPRQPEELSEHTIAVFQDAVPVSAAGAGKTAADPGKRGSLGYVSFQMGTLTTHTAFALALRLAEPETYAAVLAGLRDVIIPPDAAGIDEDELLWAEPPTLRQRGGVTYATIKGAPVYELVGSGDATALRYVGSTGVRGETRILSRASSGRPGYFVMDPVTQALTSMTPESQGPVIAGMQSIRAYGYLNWPDPGSVGTANQDVVFEYAVVDLKTLDGRPEPEVTLNAAETTRLEKLGKIKLAENRALEVTLRAANNPFKEVRFEADYQDGVLVPPNQSGTQVVYRYENLPRDRPYIDLVIRFETDVSQARELERRIWLIGETGTIADDPANPPTVTGSLPADQDRGVPLFDPIQINFSEPVTGVSAAHIELREEGGAAVDLVFEDLAGDPIANTDLVHEVYVRAEKVLKLGHRYTLIVTGVRDQDRNPLVVHTDAGVSDRYSAVFATQPIEPKRIDQDESSQRGYTQYRNLLVQVSRRGGSRDQREGLTIEVVEPGDDQKPWQVVARHELVAPSPFFPKPALVTQQALATPEGDELAAIEGPSRKAVKQLPAGSVLAVTYWDGNQALNRIFLLHWTGASFESIGHHALPSPGIINDVIGHGPFLVFGHNAFESIGTQIGRIEVRDLRAYLEKLDELKEQQVHTNLSPHQRARAFAEAGLAAQFFYPRGVFDLAPLVHTDAQKQVLAFTAAAATFPAVGRLVPGNNTFIAPRDTWYDQRLLFRSHYPVIDGITRPEEAGKPGRPGGFRLRTAVLPQIGLVDRGNAKVVDLTLFAENFGSTDRGDAKALLHFLEIPKDQDGKDRTEPSLPRVSLVFDGRIGNLAADPGTGLIAVTFQKNQKGQPLDVMLLDARAVYAALQDDPQEPIAVTTEAPFVTAVFGAELDNAVGDALFFHDGYLYWTNGKTELVRQPVNAALRRELGWLSYDMTVWNSDPGQRNAVADVWQRQATVVLHAADVAAGEDPGQGQSEAVTRAFTTEVGTFQVQLFPGEALELTMTCLDPDWEQSFAVKPLNQPRLISVNTRELSTWLQGRQEILKTRGILAFEIDLKITLNGRNNLVKRYPFVVRYINPPTDDPYRTHGALDLLSRTPSEFAVDDAVSSVDSRIDLSTMRYHHGDLLGSVGTYGVAMRDSGALHLGSAVWFRAGDLPTQITADRLKADQRILLGQPGLWRIEGDLKEGGAQVAVRDDALSKLTYEQKKWTLTHRETMTSTWYSSRPLPAYEPIFRSLNKAEDDADPSAGGIDKKDRIIYPLMRYQAAAGTPGALFGRVIERERKDFPWYNQLKRGDLDQAVTDLPTTLSDRPNDGGAHRRVDRTYRPHRFGNLLEVVDRAGSLVEYEYDSDAYLVLVRRSAPDGQTRVTRYRWEDTGIKAGDLPIKRLTAVEQDSGEGSFVIGAWRYAHGNGVTVNAFRDPYCSTDTPYTFELAGGETARVSVPACDGVTPDWVVTFDASSQRRLSKSWARGAAAGALTWERLAFDGLIEGRTVYEQRLVADSFRAQRFVYNNRGFVAETAVDGLRQRTTYHTTPGYQHVPATFDVEPGQDQAAVSLSYAVGADNRVTITDNVSPGRPKVVQHFSSSGVPTRAEDVTGIATGPTDSLGYYPRGGLIARSDATRLALKLTPNKGVVSETRFNIWGQPVGGKSLGAETTLTYDRLGRLTQERRGLGEVAQRRDYAYRYEDGRRIVSVVDSADGSTTTLNTDQRGLLRAVEVVGGPAPGSRTFVYDDHGRLTESIDRDDASFKTTYRYHGDTPVLTSVTTPAGSMVYTVRADAGLFVDGLTVTPVVGQPDNVPLKVDALGRVVETRVDGVGTVRLATDAFGNPLSLQGEGEAGGTGSGGGGVGKATGPRKNQRTLLAWTYRPGAVHVADNLNQRETLTTAVDGSWLDVDITETLKPFAFEFNTQSKKGPVPLPNLGNLNTNIHHQVRTTVNGNSLEQHALNTTSGIQRRTGFDGLGRVTGFESGNRGLTASNPDTATDGAFRTWTTGDGRTLEFTRNAATQITKTTLGGLESRYGYDARGRINQSTSPRDLTLSTRYQGASGVIDAVETQQANRADGPLIQADPVAGVSSANQTHRTWLGDAVKVARDTETLGVTTLTRGEAGARIITDTDTGLPASFATFTGETTHISWQADNHQVLLQAPDGTTAQSFYNHYGLLMGRGVNDTAGNFTPTLEIVRDAEQRITELVTATERLSFTYDGWNLTGIESSDGTRVTYAYEAGQTRPHGITTENDGILLQDVAVTYHAGGQAKCVTVKPAGQAPESFHYNVHGDLIRHQRPHQASTTVAFNAWGAPQSLTNGGETFPLFEEGNSNQLSFPNNVSVVINERGLTESVAYPGLAAKQFAYDADGRLTGLFEGADHQARALEWADGRVTRITTTPPVSEVTAAELPGIGSETTVPEYDGNGRVVRLTRAQVSGVGAPSHEVFTYDPSSDDLGRLQSYRDGNGVVQSYTYDRHHRLNGIWLDEGPSFYYGYDDAGNMTDVAAAGMHVAFGDWQNGYPTAMTWGDGTAFSVTLDGSNRLAAVQSADGGFALELGYDGSAQIDGCDSAADYIGGKISRVTRAGPDLREILTPTYNSNHTLASVAVERHIGERGPPPPEGESGAEPSYETLRFDETYGSGDKQLLQNLTLVLRDQALGDGTQRGDIQLRRRETTDQAGPRIAAQSEAQARVLGQAETPEVTRDRTMTYAAANGNLERIEETDGADTYFVWDGERRLRAMRKDGRLSSYEYDSRHR</sequence>
<dbReference type="Pfam" id="PF13205">
    <property type="entry name" value="Big_5"/>
    <property type="match status" value="2"/>
</dbReference>
<feature type="compositionally biased region" description="Gly residues" evidence="2">
    <location>
        <begin position="2942"/>
        <end position="2956"/>
    </location>
</feature>
<dbReference type="InterPro" id="IPR013783">
    <property type="entry name" value="Ig-like_fold"/>
</dbReference>
<reference evidence="5" key="1">
    <citation type="submission" date="2021-03" db="EMBL/GenBank/DDBJ databases">
        <authorList>
            <person name="Wang G."/>
        </authorList>
    </citation>
    <scope>NUCLEOTIDE SEQUENCE</scope>
    <source>
        <strain evidence="5">KCTC 12899</strain>
    </source>
</reference>
<feature type="domain" description="SbsA Ig-like" evidence="4">
    <location>
        <begin position="1445"/>
        <end position="1543"/>
    </location>
</feature>
<feature type="region of interest" description="Disordered" evidence="2">
    <location>
        <begin position="2937"/>
        <end position="2961"/>
    </location>
</feature>
<gene>
    <name evidence="5" type="ORF">J3U88_31855</name>
</gene>
<dbReference type="Gene3D" id="2.60.40.10">
    <property type="entry name" value="Immunoglobulins"/>
    <property type="match status" value="2"/>
</dbReference>
<evidence type="ECO:0000256" key="2">
    <source>
        <dbReference type="SAM" id="MobiDB-lite"/>
    </source>
</evidence>
<proteinExistence type="predicted"/>
<evidence type="ECO:0000313" key="6">
    <source>
        <dbReference type="Proteomes" id="UP000664417"/>
    </source>
</evidence>